<feature type="domain" description="Replication-associated protein ORF2/G2P" evidence="1">
    <location>
        <begin position="72"/>
        <end position="181"/>
    </location>
</feature>
<reference evidence="2 3" key="1">
    <citation type="submission" date="2022-06" db="EMBL/GenBank/DDBJ databases">
        <title>Isolation of gut microbiota from human fecal samples.</title>
        <authorList>
            <person name="Pamer E.G."/>
            <person name="Barat B."/>
            <person name="Waligurski E."/>
            <person name="Medina S."/>
            <person name="Paddock L."/>
            <person name="Mostad J."/>
        </authorList>
    </citation>
    <scope>NUCLEOTIDE SEQUENCE [LARGE SCALE GENOMIC DNA]</scope>
    <source>
        <strain evidence="2 3">SL.3.17</strain>
    </source>
</reference>
<dbReference type="InterPro" id="IPR056906">
    <property type="entry name" value="ORF2/G2P_dom"/>
</dbReference>
<evidence type="ECO:0000313" key="2">
    <source>
        <dbReference type="EMBL" id="MCQ4635861.1"/>
    </source>
</evidence>
<protein>
    <recommendedName>
        <fullName evidence="1">Replication-associated protein ORF2/G2P domain-containing protein</fullName>
    </recommendedName>
</protein>
<dbReference type="Proteomes" id="UP001524502">
    <property type="component" value="Unassembled WGS sequence"/>
</dbReference>
<proteinExistence type="predicted"/>
<sequence>MGKDGRVNQCIRHYPDFDKTVTFSYPVYNPDKLPTESKRKDYSKDKNETRPDSLKRAVDKIFDIAYLNDFEYFVTLTLNGAFVNRYDSLDVGKKLKNWLRNQKQRKDARYIIVPELHKDGAIHFHGLMSGRFHVTDSGKHTCKGQVIYNLEDWTLGYTTAVRIDGEKVAVSRYICKYVTKDTKKIFGNVYFAGGDIVREPCKSYAHVNYYKAKGVEREIEATGMKVKYYTEVYEHE</sequence>
<accession>A0ABT1RLP5</accession>
<evidence type="ECO:0000313" key="3">
    <source>
        <dbReference type="Proteomes" id="UP001524502"/>
    </source>
</evidence>
<gene>
    <name evidence="2" type="ORF">NE619_03900</name>
</gene>
<dbReference type="Pfam" id="PF23343">
    <property type="entry name" value="REP_ORF2-G2P"/>
    <property type="match status" value="1"/>
</dbReference>
<dbReference type="RefSeq" id="WP_256131050.1">
    <property type="nucleotide sequence ID" value="NZ_JANFXK010000003.1"/>
</dbReference>
<name>A0ABT1RLP5_9FIRM</name>
<comment type="caution">
    <text evidence="2">The sequence shown here is derived from an EMBL/GenBank/DDBJ whole genome shotgun (WGS) entry which is preliminary data.</text>
</comment>
<keyword evidence="3" id="KW-1185">Reference proteome</keyword>
<evidence type="ECO:0000259" key="1">
    <source>
        <dbReference type="Pfam" id="PF23343"/>
    </source>
</evidence>
<organism evidence="2 3">
    <name type="scientific">Anaerovorax odorimutans</name>
    <dbReference type="NCBI Taxonomy" id="109327"/>
    <lineage>
        <taxon>Bacteria</taxon>
        <taxon>Bacillati</taxon>
        <taxon>Bacillota</taxon>
        <taxon>Clostridia</taxon>
        <taxon>Peptostreptococcales</taxon>
        <taxon>Anaerovoracaceae</taxon>
        <taxon>Anaerovorax</taxon>
    </lineage>
</organism>
<dbReference type="EMBL" id="JANFXK010000003">
    <property type="protein sequence ID" value="MCQ4635861.1"/>
    <property type="molecule type" value="Genomic_DNA"/>
</dbReference>